<dbReference type="EMBL" id="WIUZ02000013">
    <property type="protein sequence ID" value="KAF9781815.1"/>
    <property type="molecule type" value="Genomic_DNA"/>
</dbReference>
<dbReference type="OrthoDB" id="6275295at2759"/>
<gene>
    <name evidence="1" type="ORF">BJ322DRAFT_1111731</name>
</gene>
<evidence type="ECO:0000313" key="1">
    <source>
        <dbReference type="EMBL" id="KAF9781815.1"/>
    </source>
</evidence>
<protein>
    <submittedName>
        <fullName evidence="1">Uncharacterized protein</fullName>
    </submittedName>
</protein>
<evidence type="ECO:0000313" key="2">
    <source>
        <dbReference type="Proteomes" id="UP000736335"/>
    </source>
</evidence>
<organism evidence="1 2">
    <name type="scientific">Thelephora terrestris</name>
    <dbReference type="NCBI Taxonomy" id="56493"/>
    <lineage>
        <taxon>Eukaryota</taxon>
        <taxon>Fungi</taxon>
        <taxon>Dikarya</taxon>
        <taxon>Basidiomycota</taxon>
        <taxon>Agaricomycotina</taxon>
        <taxon>Agaricomycetes</taxon>
        <taxon>Thelephorales</taxon>
        <taxon>Thelephoraceae</taxon>
        <taxon>Thelephora</taxon>
    </lineage>
</organism>
<sequence length="72" mass="8153">MTKHLWQLGDDDLVMFVVKRSTDHKAPQKLVGSLQPVLVAEAAKFTVGLWRQVIFENLAYSHRFAPGLEGIF</sequence>
<proteinExistence type="predicted"/>
<dbReference type="Proteomes" id="UP000736335">
    <property type="component" value="Unassembled WGS sequence"/>
</dbReference>
<comment type="caution">
    <text evidence="1">The sequence shown here is derived from an EMBL/GenBank/DDBJ whole genome shotgun (WGS) entry which is preliminary data.</text>
</comment>
<dbReference type="AlphaFoldDB" id="A0A9P6L436"/>
<keyword evidence="2" id="KW-1185">Reference proteome</keyword>
<accession>A0A9P6L436</accession>
<reference evidence="1" key="1">
    <citation type="journal article" date="2020" name="Nat. Commun.">
        <title>Large-scale genome sequencing of mycorrhizal fungi provides insights into the early evolution of symbiotic traits.</title>
        <authorList>
            <person name="Miyauchi S."/>
            <person name="Kiss E."/>
            <person name="Kuo A."/>
            <person name="Drula E."/>
            <person name="Kohler A."/>
            <person name="Sanchez-Garcia M."/>
            <person name="Morin E."/>
            <person name="Andreopoulos B."/>
            <person name="Barry K.W."/>
            <person name="Bonito G."/>
            <person name="Buee M."/>
            <person name="Carver A."/>
            <person name="Chen C."/>
            <person name="Cichocki N."/>
            <person name="Clum A."/>
            <person name="Culley D."/>
            <person name="Crous P.W."/>
            <person name="Fauchery L."/>
            <person name="Girlanda M."/>
            <person name="Hayes R.D."/>
            <person name="Keri Z."/>
            <person name="LaButti K."/>
            <person name="Lipzen A."/>
            <person name="Lombard V."/>
            <person name="Magnuson J."/>
            <person name="Maillard F."/>
            <person name="Murat C."/>
            <person name="Nolan M."/>
            <person name="Ohm R.A."/>
            <person name="Pangilinan J."/>
            <person name="Pereira M.F."/>
            <person name="Perotto S."/>
            <person name="Peter M."/>
            <person name="Pfister S."/>
            <person name="Riley R."/>
            <person name="Sitrit Y."/>
            <person name="Stielow J.B."/>
            <person name="Szollosi G."/>
            <person name="Zifcakova L."/>
            <person name="Stursova M."/>
            <person name="Spatafora J.W."/>
            <person name="Tedersoo L."/>
            <person name="Vaario L.M."/>
            <person name="Yamada A."/>
            <person name="Yan M."/>
            <person name="Wang P."/>
            <person name="Xu J."/>
            <person name="Bruns T."/>
            <person name="Baldrian P."/>
            <person name="Vilgalys R."/>
            <person name="Dunand C."/>
            <person name="Henrissat B."/>
            <person name="Grigoriev I.V."/>
            <person name="Hibbett D."/>
            <person name="Nagy L.G."/>
            <person name="Martin F.M."/>
        </authorList>
    </citation>
    <scope>NUCLEOTIDE SEQUENCE</scope>
    <source>
        <strain evidence="1">UH-Tt-Lm1</strain>
    </source>
</reference>
<name>A0A9P6L436_9AGAM</name>
<reference evidence="1" key="2">
    <citation type="submission" date="2020-11" db="EMBL/GenBank/DDBJ databases">
        <authorList>
            <consortium name="DOE Joint Genome Institute"/>
            <person name="Kuo A."/>
            <person name="Miyauchi S."/>
            <person name="Kiss E."/>
            <person name="Drula E."/>
            <person name="Kohler A."/>
            <person name="Sanchez-Garcia M."/>
            <person name="Andreopoulos B."/>
            <person name="Barry K.W."/>
            <person name="Bonito G."/>
            <person name="Buee M."/>
            <person name="Carver A."/>
            <person name="Chen C."/>
            <person name="Cichocki N."/>
            <person name="Clum A."/>
            <person name="Culley D."/>
            <person name="Crous P.W."/>
            <person name="Fauchery L."/>
            <person name="Girlanda M."/>
            <person name="Hayes R."/>
            <person name="Keri Z."/>
            <person name="Labutti K."/>
            <person name="Lipzen A."/>
            <person name="Lombard V."/>
            <person name="Magnuson J."/>
            <person name="Maillard F."/>
            <person name="Morin E."/>
            <person name="Murat C."/>
            <person name="Nolan M."/>
            <person name="Ohm R."/>
            <person name="Pangilinan J."/>
            <person name="Pereira M."/>
            <person name="Perotto S."/>
            <person name="Peter M."/>
            <person name="Riley R."/>
            <person name="Sitrit Y."/>
            <person name="Stielow B."/>
            <person name="Szollosi G."/>
            <person name="Zifcakova L."/>
            <person name="Stursova M."/>
            <person name="Spatafora J.W."/>
            <person name="Tedersoo L."/>
            <person name="Vaario L.-M."/>
            <person name="Yamada A."/>
            <person name="Yan M."/>
            <person name="Wang P."/>
            <person name="Xu J."/>
            <person name="Bruns T."/>
            <person name="Baldrian P."/>
            <person name="Vilgalys R."/>
            <person name="Henrissat B."/>
            <person name="Grigoriev I.V."/>
            <person name="Hibbett D."/>
            <person name="Nagy L.G."/>
            <person name="Martin F.M."/>
        </authorList>
    </citation>
    <scope>NUCLEOTIDE SEQUENCE</scope>
    <source>
        <strain evidence="1">UH-Tt-Lm1</strain>
    </source>
</reference>
<dbReference type="Gene3D" id="1.20.1390.10">
    <property type="entry name" value="PWI domain"/>
    <property type="match status" value="1"/>
</dbReference>